<feature type="transmembrane region" description="Helical" evidence="8">
    <location>
        <begin position="578"/>
        <end position="600"/>
    </location>
</feature>
<dbReference type="EMBL" id="CP003843">
    <property type="protein sequence ID" value="AFS83331.1"/>
    <property type="molecule type" value="Genomic_DNA"/>
</dbReference>
<name>K0BGC7_9ARCH</name>
<reference evidence="10 11" key="1">
    <citation type="journal article" date="2012" name="J. Bacteriol.">
        <title>Draft Genome Sequence of an Ammonia-Oxidizing Archaeon, "Candidatus Nitrosopumilus sediminis" AR2, from Svalbard in the Arctic Circle.</title>
        <authorList>
            <person name="Park S.J."/>
            <person name="Kim J.G."/>
            <person name="Jung M.Y."/>
            <person name="Kim S.J."/>
            <person name="Cha I.T."/>
            <person name="Ghai R."/>
            <person name="Martin-Cuadrado A.B."/>
            <person name="Rodriguez-Valera F."/>
            <person name="Rhee S.K."/>
        </authorList>
    </citation>
    <scope>NUCLEOTIDE SEQUENCE [LARGE SCALE GENOMIC DNA]</scope>
    <source>
        <strain evidence="10 11">AR2</strain>
    </source>
</reference>
<dbReference type="PATRIC" id="fig|1229909.8.peg.1688"/>
<dbReference type="Proteomes" id="UP000006100">
    <property type="component" value="Chromosome"/>
</dbReference>
<evidence type="ECO:0000256" key="2">
    <source>
        <dbReference type="ARBA" id="ARBA00006434"/>
    </source>
</evidence>
<dbReference type="SUPFAM" id="SSF52402">
    <property type="entry name" value="Adenine nucleotide alpha hydrolases-like"/>
    <property type="match status" value="1"/>
</dbReference>
<dbReference type="RefSeq" id="WP_014965701.1">
    <property type="nucleotide sequence ID" value="NC_018656.1"/>
</dbReference>
<dbReference type="OrthoDB" id="105697at2157"/>
<evidence type="ECO:0000259" key="9">
    <source>
        <dbReference type="Pfam" id="PF00582"/>
    </source>
</evidence>
<dbReference type="InterPro" id="IPR006016">
    <property type="entry name" value="UspA"/>
</dbReference>
<dbReference type="InterPro" id="IPR031155">
    <property type="entry name" value="DUR"/>
</dbReference>
<keyword evidence="5 8" id="KW-1133">Transmembrane helix</keyword>
<evidence type="ECO:0000256" key="5">
    <source>
        <dbReference type="ARBA" id="ARBA00022989"/>
    </source>
</evidence>
<dbReference type="eggNOG" id="arCOG01316">
    <property type="taxonomic scope" value="Archaea"/>
</dbReference>
<keyword evidence="3" id="KW-0813">Transport</keyword>
<dbReference type="InterPro" id="IPR014729">
    <property type="entry name" value="Rossmann-like_a/b/a_fold"/>
</dbReference>
<keyword evidence="4 8" id="KW-0812">Transmembrane</keyword>
<feature type="transmembrane region" description="Helical" evidence="8">
    <location>
        <begin position="12"/>
        <end position="31"/>
    </location>
</feature>
<dbReference type="HOGENOM" id="CLU_010778_1_1_2"/>
<keyword evidence="11" id="KW-1185">Reference proteome</keyword>
<feature type="transmembrane region" description="Helical" evidence="8">
    <location>
        <begin position="162"/>
        <end position="181"/>
    </location>
</feature>
<feature type="transmembrane region" description="Helical" evidence="8">
    <location>
        <begin position="339"/>
        <end position="367"/>
    </location>
</feature>
<dbReference type="PROSITE" id="PS50283">
    <property type="entry name" value="NA_SOLUT_SYMP_3"/>
    <property type="match status" value="1"/>
</dbReference>
<proteinExistence type="inferred from homology"/>
<dbReference type="STRING" id="1229909.NSED_07695"/>
<feature type="domain" description="UspA" evidence="9">
    <location>
        <begin position="636"/>
        <end position="767"/>
    </location>
</feature>
<sequence>MPSILSENIGYIILIGVGLIMALSVTLMVKAETKWLGTRKTSEWFYTAGRTIKTGLIASSIVSAWTWAATLLQSSTVTYEFGLGGSFWYAAGASIQVILFSILALELKRKAPMTHTFPEMIYVRFGKHSHKVFLFFALMTNTIVTAMLVLGGAAVINSLTGIDITLAAFLIPVGIILYTIFGGLKATFFAEYLNAALIFVVVLIFVTVIYFATPEIGGISGMYEKLTQASILKPVEGNAFGTYLTLASMGALIFGIINIVGNFGTVFVDQSYWQRAIASRPKAATGGFILGGLAWFAIPFTLATTLGLAAIATGVTLTENEIELGLVASTAASNLMGDFGAILLLTIIFTAVTAAGSSQLVSVSSLVTYDVFRTYLKPSSSGRELIKISRFTILGFGIGMGLLASLLFHSGFSLQYVYLMMGILIGSAVAPISFSILWKKTNKYAATSAAIIGLGCGISSWLLSADSMYGEITLSSTGNLLPLLIGNIVSITTGLGITLVGSMIKPENFDFHIMKQKILVVDDKVRSMLKHDTDEEFLQRSLKFCKRAGFSISVFLVIVWPASFYLTEFVFEEQSFHLWIWLAIIWAFSAAGIIIFLPLIEARKNISEVFHKANMDSDMMEQSDYSHFSGNDSPVMKILVPIDGSARSLKSLYHANYLFRGAAKVRIYLLHVIEWTDENEENIDEELASQIQEEGRLILRSVVVPKQINDYKRIVKLGDPAEKITELADKLKIDMIIMSKKGIGKSTSNLGNVTQKVLKLTSKPVVLLE</sequence>
<dbReference type="InterPro" id="IPR038377">
    <property type="entry name" value="Na/Glc_symporter_sf"/>
</dbReference>
<evidence type="ECO:0000256" key="7">
    <source>
        <dbReference type="RuleBase" id="RU362091"/>
    </source>
</evidence>
<dbReference type="GeneID" id="13698295"/>
<evidence type="ECO:0000256" key="8">
    <source>
        <dbReference type="SAM" id="Phobius"/>
    </source>
</evidence>
<dbReference type="InterPro" id="IPR006015">
    <property type="entry name" value="Universal_stress_UspA"/>
</dbReference>
<accession>K0BGC7</accession>
<dbReference type="NCBIfam" id="TIGR00813">
    <property type="entry name" value="sss"/>
    <property type="match status" value="1"/>
</dbReference>
<dbReference type="KEGG" id="nir:NSED_07695"/>
<feature type="transmembrane region" description="Helical" evidence="8">
    <location>
        <begin position="483"/>
        <end position="504"/>
    </location>
</feature>
<dbReference type="InterPro" id="IPR001734">
    <property type="entry name" value="Na/solute_symporter"/>
</dbReference>
<feature type="transmembrane region" description="Helical" evidence="8">
    <location>
        <begin position="288"/>
        <end position="311"/>
    </location>
</feature>
<keyword evidence="6 8" id="KW-0472">Membrane</keyword>
<evidence type="ECO:0000313" key="10">
    <source>
        <dbReference type="EMBL" id="AFS83331.1"/>
    </source>
</evidence>
<dbReference type="PANTHER" id="PTHR46154:SF4">
    <property type="entry name" value="UREA ACTIVE TRANSPORTER"/>
    <property type="match status" value="1"/>
</dbReference>
<feature type="transmembrane region" description="Helical" evidence="8">
    <location>
        <begin position="388"/>
        <end position="410"/>
    </location>
</feature>
<organism evidence="10 11">
    <name type="scientific">Candidatus Nitrosopumilus sediminis</name>
    <dbReference type="NCBI Taxonomy" id="1229909"/>
    <lineage>
        <taxon>Archaea</taxon>
        <taxon>Nitrososphaerota</taxon>
        <taxon>Nitrososphaeria</taxon>
        <taxon>Nitrosopumilales</taxon>
        <taxon>Nitrosopumilaceae</taxon>
        <taxon>Nitrosopumilus</taxon>
    </lineage>
</organism>
<gene>
    <name evidence="10" type="ORF">NSED_07695</name>
</gene>
<evidence type="ECO:0000256" key="1">
    <source>
        <dbReference type="ARBA" id="ARBA00004141"/>
    </source>
</evidence>
<evidence type="ECO:0000256" key="3">
    <source>
        <dbReference type="ARBA" id="ARBA00022448"/>
    </source>
</evidence>
<dbReference type="CDD" id="cd11476">
    <property type="entry name" value="SLC5sbd_DUR3"/>
    <property type="match status" value="1"/>
</dbReference>
<comment type="similarity">
    <text evidence="2 7">Belongs to the sodium:solute symporter (SSF) (TC 2.A.21) family.</text>
</comment>
<dbReference type="PANTHER" id="PTHR46154">
    <property type="match status" value="1"/>
</dbReference>
<feature type="transmembrane region" description="Helical" evidence="8">
    <location>
        <begin position="132"/>
        <end position="156"/>
    </location>
</feature>
<dbReference type="CDD" id="cd00293">
    <property type="entry name" value="USP-like"/>
    <property type="match status" value="1"/>
</dbReference>
<dbReference type="PRINTS" id="PR01438">
    <property type="entry name" value="UNVRSLSTRESS"/>
</dbReference>
<feature type="transmembrane region" description="Helical" evidence="8">
    <location>
        <begin position="52"/>
        <end position="74"/>
    </location>
</feature>
<comment type="subcellular location">
    <subcellularLocation>
        <location evidence="1">Membrane</location>
        <topology evidence="1">Multi-pass membrane protein</topology>
    </subcellularLocation>
</comment>
<evidence type="ECO:0000256" key="6">
    <source>
        <dbReference type="ARBA" id="ARBA00023136"/>
    </source>
</evidence>
<dbReference type="eggNOG" id="arCOG02053">
    <property type="taxonomic scope" value="Archaea"/>
</dbReference>
<feature type="transmembrane region" description="Helical" evidence="8">
    <location>
        <begin position="444"/>
        <end position="463"/>
    </location>
</feature>
<feature type="transmembrane region" description="Helical" evidence="8">
    <location>
        <begin position="86"/>
        <end position="105"/>
    </location>
</feature>
<dbReference type="Pfam" id="PF00474">
    <property type="entry name" value="SSF"/>
    <property type="match status" value="1"/>
</dbReference>
<dbReference type="Gene3D" id="3.40.50.620">
    <property type="entry name" value="HUPs"/>
    <property type="match status" value="1"/>
</dbReference>
<dbReference type="Pfam" id="PF00582">
    <property type="entry name" value="Usp"/>
    <property type="match status" value="1"/>
</dbReference>
<feature type="transmembrane region" description="Helical" evidence="8">
    <location>
        <begin position="416"/>
        <end position="437"/>
    </location>
</feature>
<dbReference type="Gene3D" id="1.20.1730.10">
    <property type="entry name" value="Sodium/glucose cotransporter"/>
    <property type="match status" value="1"/>
</dbReference>
<evidence type="ECO:0000256" key="4">
    <source>
        <dbReference type="ARBA" id="ARBA00022692"/>
    </source>
</evidence>
<dbReference type="GO" id="GO:0005886">
    <property type="term" value="C:plasma membrane"/>
    <property type="evidence" value="ECO:0007669"/>
    <property type="project" value="TreeGrafter"/>
</dbReference>
<dbReference type="GO" id="GO:0015204">
    <property type="term" value="F:urea transmembrane transporter activity"/>
    <property type="evidence" value="ECO:0007669"/>
    <property type="project" value="InterPro"/>
</dbReference>
<feature type="transmembrane region" description="Helical" evidence="8">
    <location>
        <begin position="193"/>
        <end position="213"/>
    </location>
</feature>
<evidence type="ECO:0000313" key="11">
    <source>
        <dbReference type="Proteomes" id="UP000006100"/>
    </source>
</evidence>
<feature type="transmembrane region" description="Helical" evidence="8">
    <location>
        <begin position="548"/>
        <end position="566"/>
    </location>
</feature>
<protein>
    <submittedName>
        <fullName evidence="10">Urea active transporter</fullName>
    </submittedName>
</protein>
<feature type="transmembrane region" description="Helical" evidence="8">
    <location>
        <begin position="243"/>
        <end position="268"/>
    </location>
</feature>
<dbReference type="AlphaFoldDB" id="K0BGC7"/>